<comment type="caution">
    <text evidence="2">The sequence shown here is derived from an EMBL/GenBank/DDBJ whole genome shotgun (WGS) entry which is preliminary data.</text>
</comment>
<dbReference type="EMBL" id="QLNQ01000026">
    <property type="protein sequence ID" value="RCK61050.1"/>
    <property type="molecule type" value="Genomic_DNA"/>
</dbReference>
<evidence type="ECO:0000256" key="1">
    <source>
        <dbReference type="SAM" id="MobiDB-lite"/>
    </source>
</evidence>
<accession>A0A367Y628</accession>
<reference evidence="2 3" key="1">
    <citation type="submission" date="2018-06" db="EMBL/GenBank/DDBJ databases">
        <title>Whole genome sequencing of Candida tropicalis (genome annotated by CSBL at Korea University).</title>
        <authorList>
            <person name="Ahn J."/>
        </authorList>
    </citation>
    <scope>NUCLEOTIDE SEQUENCE [LARGE SCALE GENOMIC DNA]</scope>
    <source>
        <strain evidence="2 3">ATCC 20962</strain>
    </source>
</reference>
<keyword evidence="3" id="KW-1185">Reference proteome</keyword>
<organism evidence="2 3">
    <name type="scientific">Candida viswanathii</name>
    <dbReference type="NCBI Taxonomy" id="5486"/>
    <lineage>
        <taxon>Eukaryota</taxon>
        <taxon>Fungi</taxon>
        <taxon>Dikarya</taxon>
        <taxon>Ascomycota</taxon>
        <taxon>Saccharomycotina</taxon>
        <taxon>Pichiomycetes</taxon>
        <taxon>Debaryomycetaceae</taxon>
        <taxon>Candida/Lodderomyces clade</taxon>
        <taxon>Candida</taxon>
    </lineage>
</organism>
<protein>
    <submittedName>
        <fullName evidence="2">Uncharacterized protein</fullName>
    </submittedName>
</protein>
<dbReference type="Proteomes" id="UP000253472">
    <property type="component" value="Unassembled WGS sequence"/>
</dbReference>
<name>A0A367Y628_9ASCO</name>
<gene>
    <name evidence="2" type="ORF">Cantr_08631</name>
</gene>
<sequence length="396" mass="45919">MTSILPSNTPSLESPSRTPEFVPQTEAERHQIRTEMQESFRGDPDLMDKMEQDNTERVRNAEKLDFQEGKNVLGEHVVHAQIIADAYDGRIIETLETYLKWSRIQNVELLPIFNNLPLFHPNDGEVINDWITALNRFFDLYPGIKKALWDFDSFNFLAKDIPSIPTYGLWLKECVRSLGARVVDYLVSKKMVEYEIDAPAGGLSVPYIWGYLMTTNANFSKVLTVRLSQLAGYIYNPEYKHRFEQCNRRFMERTYDPTVDFLVKIDHVAMGNKYYMATKECVAETFVLVVNQFYKEWMSDPSRDVPTIEAIMEAFKDHPGYDPKALSRFETTRSIGAIIKNDTMKRKLRNAKLNEKGTVNQTTGAATLGRYRVTRNSVPSMRKYASKNFRAPRWRR</sequence>
<dbReference type="OrthoDB" id="4027720at2759"/>
<feature type="region of interest" description="Disordered" evidence="1">
    <location>
        <begin position="1"/>
        <end position="30"/>
    </location>
</feature>
<dbReference type="AlphaFoldDB" id="A0A367Y628"/>
<evidence type="ECO:0000313" key="3">
    <source>
        <dbReference type="Proteomes" id="UP000253472"/>
    </source>
</evidence>
<feature type="compositionally biased region" description="Polar residues" evidence="1">
    <location>
        <begin position="1"/>
        <end position="17"/>
    </location>
</feature>
<proteinExistence type="predicted"/>
<evidence type="ECO:0000313" key="2">
    <source>
        <dbReference type="EMBL" id="RCK61050.1"/>
    </source>
</evidence>